<keyword evidence="4 7" id="KW-0812">Transmembrane</keyword>
<evidence type="ECO:0000313" key="9">
    <source>
        <dbReference type="EMBL" id="GGO81124.1"/>
    </source>
</evidence>
<evidence type="ECO:0000256" key="2">
    <source>
        <dbReference type="ARBA" id="ARBA00022475"/>
    </source>
</evidence>
<evidence type="ECO:0000313" key="10">
    <source>
        <dbReference type="Proteomes" id="UP000599578"/>
    </source>
</evidence>
<dbReference type="RefSeq" id="WP_188860390.1">
    <property type="nucleotide sequence ID" value="NZ_BMLT01000004.1"/>
</dbReference>
<evidence type="ECO:0000259" key="8">
    <source>
        <dbReference type="Pfam" id="PF00884"/>
    </source>
</evidence>
<keyword evidence="10" id="KW-1185">Reference proteome</keyword>
<dbReference type="InterPro" id="IPR017850">
    <property type="entry name" value="Alkaline_phosphatase_core_sf"/>
</dbReference>
<name>A0A917ZFG3_9GAMM</name>
<keyword evidence="6 7" id="KW-0472">Membrane</keyword>
<keyword evidence="2" id="KW-1003">Cell membrane</keyword>
<proteinExistence type="predicted"/>
<dbReference type="SUPFAM" id="SSF53649">
    <property type="entry name" value="Alkaline phosphatase-like"/>
    <property type="match status" value="1"/>
</dbReference>
<feature type="transmembrane region" description="Helical" evidence="7">
    <location>
        <begin position="130"/>
        <end position="150"/>
    </location>
</feature>
<feature type="transmembrane region" description="Helical" evidence="7">
    <location>
        <begin position="50"/>
        <end position="69"/>
    </location>
</feature>
<organism evidence="9 10">
    <name type="scientific">Marinobacterium nitratireducens</name>
    <dbReference type="NCBI Taxonomy" id="518897"/>
    <lineage>
        <taxon>Bacteria</taxon>
        <taxon>Pseudomonadati</taxon>
        <taxon>Pseudomonadota</taxon>
        <taxon>Gammaproteobacteria</taxon>
        <taxon>Oceanospirillales</taxon>
        <taxon>Oceanospirillaceae</taxon>
        <taxon>Marinobacterium</taxon>
    </lineage>
</organism>
<feature type="domain" description="Sulfatase N-terminal" evidence="8">
    <location>
        <begin position="225"/>
        <end position="505"/>
    </location>
</feature>
<evidence type="ECO:0000256" key="7">
    <source>
        <dbReference type="SAM" id="Phobius"/>
    </source>
</evidence>
<dbReference type="InterPro" id="IPR058130">
    <property type="entry name" value="PEA_transf_C"/>
</dbReference>
<accession>A0A917ZFG3</accession>
<dbReference type="Proteomes" id="UP000599578">
    <property type="component" value="Unassembled WGS sequence"/>
</dbReference>
<keyword evidence="5 7" id="KW-1133">Transmembrane helix</keyword>
<gene>
    <name evidence="9" type="ORF">GCM10011348_19450</name>
</gene>
<evidence type="ECO:0000256" key="3">
    <source>
        <dbReference type="ARBA" id="ARBA00022679"/>
    </source>
</evidence>
<feature type="transmembrane region" description="Helical" evidence="7">
    <location>
        <begin position="21"/>
        <end position="38"/>
    </location>
</feature>
<keyword evidence="3" id="KW-0808">Transferase</keyword>
<feature type="transmembrane region" description="Helical" evidence="7">
    <location>
        <begin position="162"/>
        <end position="181"/>
    </location>
</feature>
<sequence>MFLLPSVWSSMRRFCRDHPGTGLMLCWSMLLLIDLLLVRDIEWTRENITGTRFVVNFILSGLAYWGLLFNIRGLLLRRRRIALTLLSLFLVAYLAQTSYFEIYRKFITTFDVRFFFSDPLLSLALWREHVGLLVPLLTTLLAMLVLVLVMSVEYRPRGWGRWGSGLLAAGLFGLVSLNWYGAPYFQVAPVAYYSSLAGAVDLQLGELAGPQRPALAPRHARAGAPNIIFVIGESLNRDHLGVYGYARDTTPGLSALQARGELLAMRNAVSVSPRTLTSVPYMLTGLEGIDPHGAVFRVPTLFNYAKSAGYRTGLVTAQDFRWRGLDQMLVDKDLDHFRQGVDFSADVSVSIGADDQQVLERGLLPFIAEAAATGKPYLLVAQMSGSHTPFSRQVPAASKVYLPEEGPNSVNAYDNTVRYTDRYLARLVAEARAADANTWVFYSSDHGEHVAGEKSQFHHDFRPEVIRNPLLIFPPQGRGEAVRVNLDAPVTHADIVPTALELMGVVPVTELDGVSLLQPVDRNRLRIVTAFMITLHKDPRAALVFPDQSIFEIDFERGNVKLSDGETLVRYDQLDERYRRLFERRLQLPGEDNAE</sequence>
<dbReference type="AlphaFoldDB" id="A0A917ZFG3"/>
<dbReference type="PANTHER" id="PTHR30443:SF2">
    <property type="entry name" value="PHOSPHOETHANOLAMINE TRANSFERASE EPTC"/>
    <property type="match status" value="1"/>
</dbReference>
<evidence type="ECO:0000256" key="1">
    <source>
        <dbReference type="ARBA" id="ARBA00004651"/>
    </source>
</evidence>
<evidence type="ECO:0000256" key="4">
    <source>
        <dbReference type="ARBA" id="ARBA00022692"/>
    </source>
</evidence>
<reference evidence="9 10" key="1">
    <citation type="journal article" date="2014" name="Int. J. Syst. Evol. Microbiol.">
        <title>Complete genome sequence of Corynebacterium casei LMG S-19264T (=DSM 44701T), isolated from a smear-ripened cheese.</title>
        <authorList>
            <consortium name="US DOE Joint Genome Institute (JGI-PGF)"/>
            <person name="Walter F."/>
            <person name="Albersmeier A."/>
            <person name="Kalinowski J."/>
            <person name="Ruckert C."/>
        </authorList>
    </citation>
    <scope>NUCLEOTIDE SEQUENCE [LARGE SCALE GENOMIC DNA]</scope>
    <source>
        <strain evidence="9 10">CGMCC 1.7286</strain>
    </source>
</reference>
<dbReference type="GO" id="GO:0016776">
    <property type="term" value="F:phosphotransferase activity, phosphate group as acceptor"/>
    <property type="evidence" value="ECO:0007669"/>
    <property type="project" value="TreeGrafter"/>
</dbReference>
<comment type="subcellular location">
    <subcellularLocation>
        <location evidence="1">Cell membrane</location>
        <topology evidence="1">Multi-pass membrane protein</topology>
    </subcellularLocation>
</comment>
<dbReference type="CDD" id="cd16017">
    <property type="entry name" value="LptA"/>
    <property type="match status" value="1"/>
</dbReference>
<feature type="transmembrane region" description="Helical" evidence="7">
    <location>
        <begin position="81"/>
        <end position="100"/>
    </location>
</feature>
<dbReference type="Pfam" id="PF00884">
    <property type="entry name" value="Sulfatase"/>
    <property type="match status" value="1"/>
</dbReference>
<dbReference type="InterPro" id="IPR040423">
    <property type="entry name" value="PEA_transferase"/>
</dbReference>
<comment type="caution">
    <text evidence="9">The sequence shown here is derived from an EMBL/GenBank/DDBJ whole genome shotgun (WGS) entry which is preliminary data.</text>
</comment>
<evidence type="ECO:0000256" key="5">
    <source>
        <dbReference type="ARBA" id="ARBA00022989"/>
    </source>
</evidence>
<dbReference type="Gene3D" id="3.40.720.10">
    <property type="entry name" value="Alkaline Phosphatase, subunit A"/>
    <property type="match status" value="1"/>
</dbReference>
<dbReference type="GO" id="GO:0009244">
    <property type="term" value="P:lipopolysaccharide core region biosynthetic process"/>
    <property type="evidence" value="ECO:0007669"/>
    <property type="project" value="TreeGrafter"/>
</dbReference>
<dbReference type="PANTHER" id="PTHR30443">
    <property type="entry name" value="INNER MEMBRANE PROTEIN"/>
    <property type="match status" value="1"/>
</dbReference>
<dbReference type="InterPro" id="IPR000917">
    <property type="entry name" value="Sulfatase_N"/>
</dbReference>
<dbReference type="GO" id="GO:0005886">
    <property type="term" value="C:plasma membrane"/>
    <property type="evidence" value="ECO:0007669"/>
    <property type="project" value="UniProtKB-SubCell"/>
</dbReference>
<evidence type="ECO:0000256" key="6">
    <source>
        <dbReference type="ARBA" id="ARBA00023136"/>
    </source>
</evidence>
<protein>
    <recommendedName>
        <fullName evidence="8">Sulfatase N-terminal domain-containing protein</fullName>
    </recommendedName>
</protein>
<dbReference type="EMBL" id="BMLT01000004">
    <property type="protein sequence ID" value="GGO81124.1"/>
    <property type="molecule type" value="Genomic_DNA"/>
</dbReference>